<dbReference type="SUPFAM" id="SSF52540">
    <property type="entry name" value="P-loop containing nucleoside triphosphate hydrolases"/>
    <property type="match status" value="1"/>
</dbReference>
<dbReference type="Gene3D" id="3.40.50.300">
    <property type="entry name" value="P-loop containing nucleotide triphosphate hydrolases"/>
    <property type="match status" value="1"/>
</dbReference>
<sequence length="255" mass="29502">MNRSRELARFHTPNALEEFLSRDQETVKNWLKSNPVDHPDLRKYQREAIENIEKAIIDRKRNMLVAMATGTGKTFTMVNLIYRLMKSGFAKRILFLVDRRALAAQAVTALGSFEAEPGLKFDKCYEVYSQRFRREDLEEEAEFNPTILPPEYLIDPKSRDSFVYVCTIQRMRINLFGKEDMFGAASGDQDDESDAEKLDIPIHAFDVIIADECHRGYTAREESKWREVLKYFDGIRIGLTATPAAHTTTFFKEIV</sequence>
<dbReference type="InterPro" id="IPR050742">
    <property type="entry name" value="Helicase_Restrict-Modif_Enz"/>
</dbReference>
<dbReference type="PANTHER" id="PTHR47396">
    <property type="entry name" value="TYPE I RESTRICTION ENZYME ECOKI R PROTEIN"/>
    <property type="match status" value="1"/>
</dbReference>
<dbReference type="AlphaFoldDB" id="X1HGB9"/>
<evidence type="ECO:0000259" key="1">
    <source>
        <dbReference type="PROSITE" id="PS51192"/>
    </source>
</evidence>
<reference evidence="2" key="1">
    <citation type="journal article" date="2014" name="Front. Microbiol.">
        <title>High frequency of phylogenetically diverse reductive dehalogenase-homologous genes in deep subseafloor sedimentary metagenomes.</title>
        <authorList>
            <person name="Kawai M."/>
            <person name="Futagami T."/>
            <person name="Toyoda A."/>
            <person name="Takaki Y."/>
            <person name="Nishi S."/>
            <person name="Hori S."/>
            <person name="Arai W."/>
            <person name="Tsubouchi T."/>
            <person name="Morono Y."/>
            <person name="Uchiyama I."/>
            <person name="Ito T."/>
            <person name="Fujiyama A."/>
            <person name="Inagaki F."/>
            <person name="Takami H."/>
        </authorList>
    </citation>
    <scope>NUCLEOTIDE SEQUENCE</scope>
    <source>
        <strain evidence="2">Expedition CK06-06</strain>
    </source>
</reference>
<dbReference type="PROSITE" id="PS51192">
    <property type="entry name" value="HELICASE_ATP_BIND_1"/>
    <property type="match status" value="1"/>
</dbReference>
<dbReference type="InterPro" id="IPR014001">
    <property type="entry name" value="Helicase_ATP-bd"/>
</dbReference>
<dbReference type="GO" id="GO:0003677">
    <property type="term" value="F:DNA binding"/>
    <property type="evidence" value="ECO:0007669"/>
    <property type="project" value="InterPro"/>
</dbReference>
<dbReference type="GO" id="GO:0005524">
    <property type="term" value="F:ATP binding"/>
    <property type="evidence" value="ECO:0007669"/>
    <property type="project" value="InterPro"/>
</dbReference>
<evidence type="ECO:0000313" key="2">
    <source>
        <dbReference type="EMBL" id="GAH56100.1"/>
    </source>
</evidence>
<proteinExistence type="predicted"/>
<comment type="caution">
    <text evidence="2">The sequence shown here is derived from an EMBL/GenBank/DDBJ whole genome shotgun (WGS) entry which is preliminary data.</text>
</comment>
<gene>
    <name evidence="2" type="ORF">S03H2_30419</name>
</gene>
<dbReference type="Pfam" id="PF04851">
    <property type="entry name" value="ResIII"/>
    <property type="match status" value="1"/>
</dbReference>
<protein>
    <recommendedName>
        <fullName evidence="1">Helicase ATP-binding domain-containing protein</fullName>
    </recommendedName>
</protein>
<dbReference type="PANTHER" id="PTHR47396:SF1">
    <property type="entry name" value="ATP-DEPENDENT HELICASE IRC3-RELATED"/>
    <property type="match status" value="1"/>
</dbReference>
<dbReference type="InterPro" id="IPR027417">
    <property type="entry name" value="P-loop_NTPase"/>
</dbReference>
<name>X1HGB9_9ZZZZ</name>
<accession>X1HGB9</accession>
<dbReference type="GO" id="GO:0016787">
    <property type="term" value="F:hydrolase activity"/>
    <property type="evidence" value="ECO:0007669"/>
    <property type="project" value="InterPro"/>
</dbReference>
<dbReference type="SMART" id="SM00487">
    <property type="entry name" value="DEXDc"/>
    <property type="match status" value="1"/>
</dbReference>
<organism evidence="2">
    <name type="scientific">marine sediment metagenome</name>
    <dbReference type="NCBI Taxonomy" id="412755"/>
    <lineage>
        <taxon>unclassified sequences</taxon>
        <taxon>metagenomes</taxon>
        <taxon>ecological metagenomes</taxon>
    </lineage>
</organism>
<feature type="non-terminal residue" evidence="2">
    <location>
        <position position="255"/>
    </location>
</feature>
<feature type="domain" description="Helicase ATP-binding" evidence="1">
    <location>
        <begin position="54"/>
        <end position="255"/>
    </location>
</feature>
<dbReference type="EMBL" id="BARU01018407">
    <property type="protein sequence ID" value="GAH56100.1"/>
    <property type="molecule type" value="Genomic_DNA"/>
</dbReference>
<dbReference type="GO" id="GO:0005829">
    <property type="term" value="C:cytosol"/>
    <property type="evidence" value="ECO:0007669"/>
    <property type="project" value="TreeGrafter"/>
</dbReference>
<dbReference type="InterPro" id="IPR006935">
    <property type="entry name" value="Helicase/UvrB_N"/>
</dbReference>